<organism evidence="1">
    <name type="scientific">Candidatus Methanophaga sp. ANME-1 ERB7</name>
    <dbReference type="NCBI Taxonomy" id="2759913"/>
    <lineage>
        <taxon>Archaea</taxon>
        <taxon>Methanobacteriati</taxon>
        <taxon>Methanobacteriota</taxon>
        <taxon>Stenosarchaea group</taxon>
        <taxon>Methanomicrobia</taxon>
        <taxon>Candidatus Methanophagales</taxon>
        <taxon>Candidatus Methanophagaceae</taxon>
        <taxon>Candidatus Methanophaga</taxon>
    </lineage>
</organism>
<name>A0A7G9ZCU0_9EURY</name>
<evidence type="ECO:0000313" key="1">
    <source>
        <dbReference type="EMBL" id="QNO58074.1"/>
    </source>
</evidence>
<dbReference type="AlphaFoldDB" id="A0A7G9ZCU0"/>
<reference evidence="1" key="1">
    <citation type="submission" date="2020-06" db="EMBL/GenBank/DDBJ databases">
        <title>Unique genomic features of the anaerobic methanotrophic archaea.</title>
        <authorList>
            <person name="Chadwick G.L."/>
            <person name="Skennerton C.T."/>
            <person name="Laso-Perez R."/>
            <person name="Leu A.O."/>
            <person name="Speth D.R."/>
            <person name="Yu H."/>
            <person name="Morgan-Lang C."/>
            <person name="Hatzenpichler R."/>
            <person name="Goudeau D."/>
            <person name="Malmstrom R."/>
            <person name="Brazelton W.J."/>
            <person name="Woyke T."/>
            <person name="Hallam S.J."/>
            <person name="Tyson G.W."/>
            <person name="Wegener G."/>
            <person name="Boetius A."/>
            <person name="Orphan V."/>
        </authorList>
    </citation>
    <scope>NUCLEOTIDE SEQUENCE</scope>
</reference>
<protein>
    <submittedName>
        <fullName evidence="1">Uncharacterized protein</fullName>
    </submittedName>
</protein>
<accession>A0A7G9ZCU0</accession>
<gene>
    <name evidence="1" type="ORF">BLAHKPKO_00038</name>
</gene>
<dbReference type="EMBL" id="MT631712">
    <property type="protein sequence ID" value="QNO58074.1"/>
    <property type="molecule type" value="Genomic_DNA"/>
</dbReference>
<proteinExistence type="predicted"/>
<sequence>MVVTALTLFAGCVEEDEDHQLDLGEPMKKVNHYVGTEGFNVDVDDIFGEKSIYYLAEQETGAKSPIMEFKPCAKVVEETYLGEDGAEIIKYKIGKKRYDEQEIKKSGINIEDSYLPKDKIPLMIKKLPDGTYDLSDLTKSTEALGWEHITKTGYFPGSDKNPKANDNIIGNNGRKPELREEITPAADGERLNCITIFNKAYLNQYKKTGGSRVPPEDKFPDKDEFRWATEVDLIQPPSYKGKLPPMYEELFGGDLCCKMGTFNPTLSDALITGSPDYECDTIIQKKSSIASLTGLSRAATCPRPLSLQASMPPQLTQQWLSGSTQLVTRVPRVTQVSRQQLQEQLLSQ</sequence>